<dbReference type="InterPro" id="IPR015424">
    <property type="entry name" value="PyrdxlP-dep_Trfase"/>
</dbReference>
<dbReference type="PANTHER" id="PTHR30244:SF36">
    <property type="entry name" value="3-OXO-GLUCOSE-6-PHOSPHATE:GLUTAMATE AMINOTRANSFERASE"/>
    <property type="match status" value="1"/>
</dbReference>
<dbReference type="SUPFAM" id="SSF56784">
    <property type="entry name" value="HAD-like"/>
    <property type="match status" value="1"/>
</dbReference>
<comment type="similarity">
    <text evidence="2 3">Belongs to the DegT/DnrJ/EryC1 family.</text>
</comment>
<evidence type="ECO:0008006" key="5">
    <source>
        <dbReference type="Google" id="ProtNLM"/>
    </source>
</evidence>
<evidence type="ECO:0000256" key="3">
    <source>
        <dbReference type="RuleBase" id="RU004508"/>
    </source>
</evidence>
<dbReference type="InterPro" id="IPR006439">
    <property type="entry name" value="HAD-SF_hydro_IA"/>
</dbReference>
<reference evidence="4" key="1">
    <citation type="journal article" date="2020" name="J. ISSAAS">
        <title>Lactobacilli and other gastrointestinal microbiota of Peromyscus leucopus, reservoir host for agents of Lyme disease and other zoonoses in North America.</title>
        <authorList>
            <person name="Milovic A."/>
            <person name="Bassam K."/>
            <person name="Shao H."/>
            <person name="Chatzistamou I."/>
            <person name="Tufts D.M."/>
            <person name="Diuk-Wasser M."/>
            <person name="Barbour A.G."/>
        </authorList>
    </citation>
    <scope>NUCLEOTIDE SEQUENCE</scope>
    <source>
        <strain evidence="4">LL70</strain>
    </source>
</reference>
<dbReference type="Gene3D" id="3.40.50.1000">
    <property type="entry name" value="HAD superfamily/HAD-like"/>
    <property type="match status" value="1"/>
</dbReference>
<dbReference type="Gene3D" id="1.10.150.240">
    <property type="entry name" value="Putative phosphatase, domain 2"/>
    <property type="match status" value="1"/>
</dbReference>
<organism evidence="4">
    <name type="scientific">uncultured Prevotella sp</name>
    <dbReference type="NCBI Taxonomy" id="159272"/>
    <lineage>
        <taxon>Bacteria</taxon>
        <taxon>Pseudomonadati</taxon>
        <taxon>Bacteroidota</taxon>
        <taxon>Bacteroidia</taxon>
        <taxon>Bacteroidales</taxon>
        <taxon>Prevotellaceae</taxon>
        <taxon>Prevotella</taxon>
        <taxon>environmental samples</taxon>
    </lineage>
</organism>
<dbReference type="EMBL" id="MN990733">
    <property type="protein sequence ID" value="QIM10240.1"/>
    <property type="molecule type" value="Genomic_DNA"/>
</dbReference>
<dbReference type="GO" id="GO:0030170">
    <property type="term" value="F:pyridoxal phosphate binding"/>
    <property type="evidence" value="ECO:0007669"/>
    <property type="project" value="TreeGrafter"/>
</dbReference>
<dbReference type="Pfam" id="PF01041">
    <property type="entry name" value="DegT_DnrJ_EryC1"/>
    <property type="match status" value="1"/>
</dbReference>
<dbReference type="PANTHER" id="PTHR30244">
    <property type="entry name" value="TRANSAMINASE"/>
    <property type="match status" value="1"/>
</dbReference>
<dbReference type="NCBIfam" id="TIGR01549">
    <property type="entry name" value="HAD-SF-IA-v1"/>
    <property type="match status" value="1"/>
</dbReference>
<accession>A0A6G8F1T1</accession>
<dbReference type="AlphaFoldDB" id="A0A6G8F1T1"/>
<dbReference type="CDD" id="cd00616">
    <property type="entry name" value="AHBA_syn"/>
    <property type="match status" value="1"/>
</dbReference>
<dbReference type="InterPro" id="IPR023214">
    <property type="entry name" value="HAD_sf"/>
</dbReference>
<evidence type="ECO:0000256" key="1">
    <source>
        <dbReference type="ARBA" id="ARBA00022898"/>
    </source>
</evidence>
<dbReference type="InterPro" id="IPR036412">
    <property type="entry name" value="HAD-like_sf"/>
</dbReference>
<dbReference type="InterPro" id="IPR015421">
    <property type="entry name" value="PyrdxlP-dep_Trfase_major"/>
</dbReference>
<dbReference type="InterPro" id="IPR023198">
    <property type="entry name" value="PGP-like_dom2"/>
</dbReference>
<evidence type="ECO:0000256" key="2">
    <source>
        <dbReference type="ARBA" id="ARBA00037999"/>
    </source>
</evidence>
<dbReference type="Gene3D" id="3.40.640.10">
    <property type="entry name" value="Type I PLP-dependent aspartate aminotransferase-like (Major domain)"/>
    <property type="match status" value="1"/>
</dbReference>
<keyword evidence="1 3" id="KW-0663">Pyridoxal phosphate</keyword>
<dbReference type="Gene3D" id="3.90.1150.10">
    <property type="entry name" value="Aspartate Aminotransferase, domain 1"/>
    <property type="match status" value="1"/>
</dbReference>
<dbReference type="NCBIfam" id="TIGR01509">
    <property type="entry name" value="HAD-SF-IA-v3"/>
    <property type="match status" value="1"/>
</dbReference>
<dbReference type="Pfam" id="PF13419">
    <property type="entry name" value="HAD_2"/>
    <property type="match status" value="1"/>
</dbReference>
<dbReference type="GO" id="GO:0008483">
    <property type="term" value="F:transaminase activity"/>
    <property type="evidence" value="ECO:0007669"/>
    <property type="project" value="TreeGrafter"/>
</dbReference>
<dbReference type="SUPFAM" id="SSF53383">
    <property type="entry name" value="PLP-dependent transferases"/>
    <property type="match status" value="1"/>
</dbReference>
<name>A0A6G8F1T1_9BACT</name>
<gene>
    <name evidence="4" type="ORF">Prevot485_3390</name>
</gene>
<dbReference type="InterPro" id="IPR000653">
    <property type="entry name" value="DegT/StrS_aminotransferase"/>
</dbReference>
<dbReference type="InterPro" id="IPR015422">
    <property type="entry name" value="PyrdxlP-dep_Trfase_small"/>
</dbReference>
<proteinExistence type="inferred from homology"/>
<sequence length="543" mass="59987">MVRAVPGGEANPQFEEIFAAFKAYYVLHCRDNTDLYPGIRETLETLKAGGCRMAVVSNKLQAGVDELYETYFKDTIEVAVGERPEVRRKPQPDMVRLALAKLGVDAAEAVYIGDSEVDVATARNTGIPCISVLWGFRDKDTLVNSGATTFVSKPQDICTLVATSSGKDGGVSVPFLSLERVTAMHSDEIERAVTAVVRRGWYLLGEEVSAFEQEYAAYTGTDHCVACGNGLDALRLILRAYKESGALHDGDEVIVPANTYIATILAITENNLVPVFVEPSLKTLQMDDSLIERHITPRTKAIMIVHLYGKCAYTDRIGELCNRYGLLLFEDNAQAHGCKYGNMRTGSLGNAAAHSFYPGKNLGALGDGGAVTTNDNDIAEAVRALANYGSQRKYVFKYQGINSRLDEIQAAVLRVKLRYLEEDNECRRGIARRYMEHINNPKVAVPSLNDLVSGATLSGNVFHIFPVLCEERDRLQLWLSDKGVQTIIHYPIPPHKQECYRRWNTMSFPLTERIAGEELSLPVAPYMTLGDADKVIDAVNSFR</sequence>
<dbReference type="GO" id="GO:0000271">
    <property type="term" value="P:polysaccharide biosynthetic process"/>
    <property type="evidence" value="ECO:0007669"/>
    <property type="project" value="TreeGrafter"/>
</dbReference>
<evidence type="ECO:0000313" key="4">
    <source>
        <dbReference type="EMBL" id="QIM10240.1"/>
    </source>
</evidence>
<protein>
    <recommendedName>
        <fullName evidence="5">Aminotransferase</fullName>
    </recommendedName>
</protein>
<dbReference type="InterPro" id="IPR041492">
    <property type="entry name" value="HAD_2"/>
</dbReference>